<keyword evidence="3" id="KW-1185">Reference proteome</keyword>
<protein>
    <submittedName>
        <fullName evidence="2">Uncharacterized protein</fullName>
    </submittedName>
</protein>
<evidence type="ECO:0000313" key="3">
    <source>
        <dbReference type="Proteomes" id="UP001419268"/>
    </source>
</evidence>
<proteinExistence type="predicted"/>
<feature type="region of interest" description="Disordered" evidence="1">
    <location>
        <begin position="36"/>
        <end position="67"/>
    </location>
</feature>
<gene>
    <name evidence="2" type="ORF">Scep_028184</name>
</gene>
<dbReference type="Proteomes" id="UP001419268">
    <property type="component" value="Unassembled WGS sequence"/>
</dbReference>
<evidence type="ECO:0000313" key="2">
    <source>
        <dbReference type="EMBL" id="KAK9089102.1"/>
    </source>
</evidence>
<organism evidence="2 3">
    <name type="scientific">Stephania cephalantha</name>
    <dbReference type="NCBI Taxonomy" id="152367"/>
    <lineage>
        <taxon>Eukaryota</taxon>
        <taxon>Viridiplantae</taxon>
        <taxon>Streptophyta</taxon>
        <taxon>Embryophyta</taxon>
        <taxon>Tracheophyta</taxon>
        <taxon>Spermatophyta</taxon>
        <taxon>Magnoliopsida</taxon>
        <taxon>Ranunculales</taxon>
        <taxon>Menispermaceae</taxon>
        <taxon>Menispermoideae</taxon>
        <taxon>Cissampelideae</taxon>
        <taxon>Stephania</taxon>
    </lineage>
</organism>
<evidence type="ECO:0000256" key="1">
    <source>
        <dbReference type="SAM" id="MobiDB-lite"/>
    </source>
</evidence>
<feature type="compositionally biased region" description="Basic and acidic residues" evidence="1">
    <location>
        <begin position="43"/>
        <end position="60"/>
    </location>
</feature>
<dbReference type="AlphaFoldDB" id="A0AAP0EE22"/>
<name>A0AAP0EE22_9MAGN</name>
<dbReference type="EMBL" id="JBBNAG010000012">
    <property type="protein sequence ID" value="KAK9089102.1"/>
    <property type="molecule type" value="Genomic_DNA"/>
</dbReference>
<comment type="caution">
    <text evidence="2">The sequence shown here is derived from an EMBL/GenBank/DDBJ whole genome shotgun (WGS) entry which is preliminary data.</text>
</comment>
<reference evidence="2 3" key="1">
    <citation type="submission" date="2024-01" db="EMBL/GenBank/DDBJ databases">
        <title>Genome assemblies of Stephania.</title>
        <authorList>
            <person name="Yang L."/>
        </authorList>
    </citation>
    <scope>NUCLEOTIDE SEQUENCE [LARGE SCALE GENOMIC DNA]</scope>
    <source>
        <strain evidence="2">JXDWG</strain>
        <tissue evidence="2">Leaf</tissue>
    </source>
</reference>
<accession>A0AAP0EE22</accession>
<sequence length="67" mass="7131">MALAIARPSRSSAGGLGPSLLVSLAFLPQIPLQSSPDRRIRRRADMAADRGGDETSREQSLEGVEVL</sequence>